<feature type="domain" description="DAGKc" evidence="9">
    <location>
        <begin position="4"/>
        <end position="149"/>
    </location>
</feature>
<dbReference type="EMBL" id="BAABAU010000003">
    <property type="protein sequence ID" value="GAA4266755.1"/>
    <property type="molecule type" value="Genomic_DNA"/>
</dbReference>
<comment type="similarity">
    <text evidence="2">Belongs to the diacylglycerol/lipid kinase family.</text>
</comment>
<comment type="caution">
    <text evidence="10">The sequence shown here is derived from an EMBL/GenBank/DDBJ whole genome shotgun (WGS) entry which is preliminary data.</text>
</comment>
<sequence length="316" mass="32846">MSTHDPKRLLVAVNPSASFGRHRPVGPVVVDALTKAGHDVHALERSSEGELREALRVALGGGALGDAGGAARPDALVVVGGDGMVSLGTGLVASTGIPLALVPTGTGNDFARALGLPFDDPARAIAQLVTLLDGSPRPVDALLARGSQGETWVAGGVSAGFDALVNERANRMRRPRGRARYDIALALELLRLRQVDYEVVVDGVPQEVAGTLVSVGNARSVGGGITLLPDAVVDDGLLDLLIVDRLSRRAFLRLFPRVSKGTHGDDPRVRMSRAKTVTISAPGVVAYGDGERLGPLPIEIEVVPEALLVYAPISTS</sequence>
<keyword evidence="4" id="KW-0547">Nucleotide-binding</keyword>
<evidence type="ECO:0000256" key="5">
    <source>
        <dbReference type="ARBA" id="ARBA00022777"/>
    </source>
</evidence>
<dbReference type="Gene3D" id="3.40.50.10330">
    <property type="entry name" value="Probable inorganic polyphosphate/atp-NAD kinase, domain 1"/>
    <property type="match status" value="1"/>
</dbReference>
<dbReference type="Pfam" id="PF00781">
    <property type="entry name" value="DAGK_cat"/>
    <property type="match status" value="1"/>
</dbReference>
<evidence type="ECO:0000256" key="3">
    <source>
        <dbReference type="ARBA" id="ARBA00022679"/>
    </source>
</evidence>
<dbReference type="InterPro" id="IPR016064">
    <property type="entry name" value="NAD/diacylglycerol_kinase_sf"/>
</dbReference>
<dbReference type="PANTHER" id="PTHR12358">
    <property type="entry name" value="SPHINGOSINE KINASE"/>
    <property type="match status" value="1"/>
</dbReference>
<evidence type="ECO:0000313" key="11">
    <source>
        <dbReference type="Proteomes" id="UP001501594"/>
    </source>
</evidence>
<evidence type="ECO:0000259" key="9">
    <source>
        <dbReference type="PROSITE" id="PS50146"/>
    </source>
</evidence>
<dbReference type="InterPro" id="IPR050187">
    <property type="entry name" value="Lipid_Phosphate_FormReg"/>
</dbReference>
<evidence type="ECO:0000256" key="4">
    <source>
        <dbReference type="ARBA" id="ARBA00022741"/>
    </source>
</evidence>
<dbReference type="Proteomes" id="UP001501594">
    <property type="component" value="Unassembled WGS sequence"/>
</dbReference>
<keyword evidence="11" id="KW-1185">Reference proteome</keyword>
<keyword evidence="8" id="KW-1208">Phospholipid metabolism</keyword>
<evidence type="ECO:0000256" key="6">
    <source>
        <dbReference type="ARBA" id="ARBA00022840"/>
    </source>
</evidence>
<dbReference type="PANTHER" id="PTHR12358:SF106">
    <property type="entry name" value="LIPID KINASE YEGS"/>
    <property type="match status" value="1"/>
</dbReference>
<evidence type="ECO:0000256" key="1">
    <source>
        <dbReference type="ARBA" id="ARBA00001946"/>
    </source>
</evidence>
<dbReference type="Pfam" id="PF19279">
    <property type="entry name" value="YegS_C"/>
    <property type="match status" value="1"/>
</dbReference>
<evidence type="ECO:0000256" key="8">
    <source>
        <dbReference type="ARBA" id="ARBA00023264"/>
    </source>
</evidence>
<gene>
    <name evidence="10" type="ORF">GCM10022256_23670</name>
</gene>
<keyword evidence="5 10" id="KW-0418">Kinase</keyword>
<dbReference type="GO" id="GO:0016301">
    <property type="term" value="F:kinase activity"/>
    <property type="evidence" value="ECO:0007669"/>
    <property type="project" value="UniProtKB-KW"/>
</dbReference>
<keyword evidence="7" id="KW-0444">Lipid biosynthesis</keyword>
<dbReference type="SUPFAM" id="SSF111331">
    <property type="entry name" value="NAD kinase/diacylglycerol kinase-like"/>
    <property type="match status" value="1"/>
</dbReference>
<dbReference type="InterPro" id="IPR001206">
    <property type="entry name" value="Diacylglycerol_kinase_cat_dom"/>
</dbReference>
<keyword evidence="7" id="KW-0594">Phospholipid biosynthesis</keyword>
<keyword evidence="7" id="KW-0443">Lipid metabolism</keyword>
<evidence type="ECO:0000256" key="7">
    <source>
        <dbReference type="ARBA" id="ARBA00023209"/>
    </source>
</evidence>
<dbReference type="Gene3D" id="2.60.200.40">
    <property type="match status" value="1"/>
</dbReference>
<reference evidence="11" key="1">
    <citation type="journal article" date="2019" name="Int. J. Syst. Evol. Microbiol.">
        <title>The Global Catalogue of Microorganisms (GCM) 10K type strain sequencing project: providing services to taxonomists for standard genome sequencing and annotation.</title>
        <authorList>
            <consortium name="The Broad Institute Genomics Platform"/>
            <consortium name="The Broad Institute Genome Sequencing Center for Infectious Disease"/>
            <person name="Wu L."/>
            <person name="Ma J."/>
        </authorList>
    </citation>
    <scope>NUCLEOTIDE SEQUENCE [LARGE SCALE GENOMIC DNA]</scope>
    <source>
        <strain evidence="11">JCM 17442</strain>
    </source>
</reference>
<accession>A0ABP8E3Y9</accession>
<evidence type="ECO:0000313" key="10">
    <source>
        <dbReference type="EMBL" id="GAA4266755.1"/>
    </source>
</evidence>
<comment type="cofactor">
    <cofactor evidence="1">
        <name>Mg(2+)</name>
        <dbReference type="ChEBI" id="CHEBI:18420"/>
    </cofactor>
</comment>
<name>A0ABP8E3Y9_9MICO</name>
<protein>
    <submittedName>
        <fullName evidence="10">Diacylglycerol kinase</fullName>
    </submittedName>
</protein>
<dbReference type="RefSeq" id="WP_344796417.1">
    <property type="nucleotide sequence ID" value="NZ_BAABAU010000003.1"/>
</dbReference>
<dbReference type="PROSITE" id="PS50146">
    <property type="entry name" value="DAGK"/>
    <property type="match status" value="1"/>
</dbReference>
<proteinExistence type="inferred from homology"/>
<dbReference type="InterPro" id="IPR017438">
    <property type="entry name" value="ATP-NAD_kinase_N"/>
</dbReference>
<evidence type="ECO:0000256" key="2">
    <source>
        <dbReference type="ARBA" id="ARBA00005983"/>
    </source>
</evidence>
<keyword evidence="6" id="KW-0067">ATP-binding</keyword>
<keyword evidence="3" id="KW-0808">Transferase</keyword>
<organism evidence="10 11">
    <name type="scientific">Frondihabitans peucedani</name>
    <dbReference type="NCBI Taxonomy" id="598626"/>
    <lineage>
        <taxon>Bacteria</taxon>
        <taxon>Bacillati</taxon>
        <taxon>Actinomycetota</taxon>
        <taxon>Actinomycetes</taxon>
        <taxon>Micrococcales</taxon>
        <taxon>Microbacteriaceae</taxon>
        <taxon>Frondihabitans</taxon>
    </lineage>
</organism>
<dbReference type="InterPro" id="IPR045540">
    <property type="entry name" value="YegS/DAGK_C"/>
</dbReference>